<organism evidence="1">
    <name type="scientific">viral metagenome</name>
    <dbReference type="NCBI Taxonomy" id="1070528"/>
    <lineage>
        <taxon>unclassified sequences</taxon>
        <taxon>metagenomes</taxon>
        <taxon>organismal metagenomes</taxon>
    </lineage>
</organism>
<dbReference type="EMBL" id="MN739470">
    <property type="protein sequence ID" value="QHT06581.1"/>
    <property type="molecule type" value="Genomic_DNA"/>
</dbReference>
<sequence>MPPPKFYSIVYEPNPTFLDDENPVGLVDITAEVGGMVDIVLINHPSFSKAPMMEPIGPGVFYYQMNIDINNYVNGENIDVYNFQAIGPEGEGFHDEPLTVNVDTGGGGGGGYTTVDTTNVSSISLTANINMNVVEDSGNYGLMGGGFDIARAGEFNAVYNLPTGSVILNCGSITATLPDMTQGGIFQPFITLNANSQGDLTASVTINGSPVTATVSENTQLAQQVIWSTENIAPTVSGSSDDVLSSSVTNTDVSSYFSSEIQAIQNAYNYNVLQYWNFQISAISPVAGSLINAYAQENGRTAANMFLNGEHIVLETTYPYSVKVMDMQNVEQTIVAETPIYAIVYHDDAAPPLQ</sequence>
<reference evidence="1" key="1">
    <citation type="journal article" date="2020" name="Nature">
        <title>Giant virus diversity and host interactions through global metagenomics.</title>
        <authorList>
            <person name="Schulz F."/>
            <person name="Roux S."/>
            <person name="Paez-Espino D."/>
            <person name="Jungbluth S."/>
            <person name="Walsh D.A."/>
            <person name="Denef V.J."/>
            <person name="McMahon K.D."/>
            <person name="Konstantinidis K.T."/>
            <person name="Eloe-Fadrosh E.A."/>
            <person name="Kyrpides N.C."/>
            <person name="Woyke T."/>
        </authorList>
    </citation>
    <scope>NUCLEOTIDE SEQUENCE</scope>
    <source>
        <strain evidence="1">GVMAG-M-3300021425-30</strain>
    </source>
</reference>
<proteinExistence type="predicted"/>
<protein>
    <submittedName>
        <fullName evidence="1">Uncharacterized protein</fullName>
    </submittedName>
</protein>
<name>A0A6C0CQ20_9ZZZZ</name>
<accession>A0A6C0CQ20</accession>
<evidence type="ECO:0000313" key="1">
    <source>
        <dbReference type="EMBL" id="QHT06581.1"/>
    </source>
</evidence>
<dbReference type="AlphaFoldDB" id="A0A6C0CQ20"/>